<dbReference type="AlphaFoldDB" id="A0A9Q1MIC6"/>
<proteinExistence type="predicted"/>
<evidence type="ECO:0000313" key="2">
    <source>
        <dbReference type="Proteomes" id="UP001152561"/>
    </source>
</evidence>
<sequence>MNSSTRKVRRNVAFSIKKSLLMKTIAMTMMMKMIHQRRVIMEIIVVLNRIMEEKLVRVFLKIIDLFDL</sequence>
<accession>A0A9Q1MIC6</accession>
<reference evidence="2" key="1">
    <citation type="journal article" date="2023" name="Proc. Natl. Acad. Sci. U.S.A.">
        <title>Genomic and structural basis for evolution of tropane alkaloid biosynthesis.</title>
        <authorList>
            <person name="Wanga Y.-J."/>
            <person name="Taina T."/>
            <person name="Yua J.-Y."/>
            <person name="Lia J."/>
            <person name="Xua B."/>
            <person name="Chenc J."/>
            <person name="D'Auriad J.C."/>
            <person name="Huanga J.-P."/>
            <person name="Huanga S.-X."/>
        </authorList>
    </citation>
    <scope>NUCLEOTIDE SEQUENCE [LARGE SCALE GENOMIC DNA]</scope>
    <source>
        <strain evidence="2">cv. KIB-2019</strain>
    </source>
</reference>
<dbReference type="Proteomes" id="UP001152561">
    <property type="component" value="Unassembled WGS sequence"/>
</dbReference>
<organism evidence="1 2">
    <name type="scientific">Anisodus acutangulus</name>
    <dbReference type="NCBI Taxonomy" id="402998"/>
    <lineage>
        <taxon>Eukaryota</taxon>
        <taxon>Viridiplantae</taxon>
        <taxon>Streptophyta</taxon>
        <taxon>Embryophyta</taxon>
        <taxon>Tracheophyta</taxon>
        <taxon>Spermatophyta</taxon>
        <taxon>Magnoliopsida</taxon>
        <taxon>eudicotyledons</taxon>
        <taxon>Gunneridae</taxon>
        <taxon>Pentapetalae</taxon>
        <taxon>asterids</taxon>
        <taxon>lamiids</taxon>
        <taxon>Solanales</taxon>
        <taxon>Solanaceae</taxon>
        <taxon>Solanoideae</taxon>
        <taxon>Hyoscyameae</taxon>
        <taxon>Anisodus</taxon>
    </lineage>
</organism>
<dbReference type="EMBL" id="JAJAGQ010000006">
    <property type="protein sequence ID" value="KAJ8560209.1"/>
    <property type="molecule type" value="Genomic_DNA"/>
</dbReference>
<name>A0A9Q1MIC6_9SOLA</name>
<keyword evidence="2" id="KW-1185">Reference proteome</keyword>
<evidence type="ECO:0000313" key="1">
    <source>
        <dbReference type="EMBL" id="KAJ8560209.1"/>
    </source>
</evidence>
<comment type="caution">
    <text evidence="1">The sequence shown here is derived from an EMBL/GenBank/DDBJ whole genome shotgun (WGS) entry which is preliminary data.</text>
</comment>
<protein>
    <submittedName>
        <fullName evidence="1">Uncharacterized protein</fullName>
    </submittedName>
</protein>
<gene>
    <name evidence="1" type="ORF">K7X08_004267</name>
</gene>